<dbReference type="InterPro" id="IPR003728">
    <property type="entry name" value="Ribosome_maturation_RimP"/>
</dbReference>
<dbReference type="NCBIfam" id="NF002531">
    <property type="entry name" value="PRK02001.1"/>
    <property type="match status" value="1"/>
</dbReference>
<dbReference type="HAMAP" id="MF_01077">
    <property type="entry name" value="RimP"/>
    <property type="match status" value="1"/>
</dbReference>
<dbReference type="InterPro" id="IPR028989">
    <property type="entry name" value="RimP_N"/>
</dbReference>
<feature type="domain" description="Ribosome maturation factor RimP N-terminal" evidence="4">
    <location>
        <begin position="16"/>
        <end position="73"/>
    </location>
</feature>
<dbReference type="Gene3D" id="2.30.30.180">
    <property type="entry name" value="Ribosome maturation factor RimP, C-terminal domain"/>
    <property type="match status" value="1"/>
</dbReference>
<dbReference type="AlphaFoldDB" id="A0A2S7L0E4"/>
<dbReference type="RefSeq" id="WP_104810584.1">
    <property type="nucleotide sequence ID" value="NZ_MQUA01000013.1"/>
</dbReference>
<dbReference type="GO" id="GO:0006412">
    <property type="term" value="P:translation"/>
    <property type="evidence" value="ECO:0007669"/>
    <property type="project" value="TreeGrafter"/>
</dbReference>
<name>A0A2S7L0E4_9FLAO</name>
<dbReference type="GO" id="GO:0005829">
    <property type="term" value="C:cytosol"/>
    <property type="evidence" value="ECO:0007669"/>
    <property type="project" value="TreeGrafter"/>
</dbReference>
<dbReference type="PANTHER" id="PTHR33867:SF1">
    <property type="entry name" value="RIBOSOME MATURATION FACTOR RIMP"/>
    <property type="match status" value="1"/>
</dbReference>
<dbReference type="Proteomes" id="UP000239522">
    <property type="component" value="Unassembled WGS sequence"/>
</dbReference>
<reference evidence="5 6" key="1">
    <citation type="submission" date="2016-11" db="EMBL/GenBank/DDBJ databases">
        <title>Trade-off between light-utilization and light-protection in marine flavobacteria.</title>
        <authorList>
            <person name="Kumagai Y."/>
        </authorList>
    </citation>
    <scope>NUCLEOTIDE SEQUENCE [LARGE SCALE GENOMIC DNA]</scope>
    <source>
        <strain evidence="5 6">ATCC 700397</strain>
    </source>
</reference>
<evidence type="ECO:0000313" key="5">
    <source>
        <dbReference type="EMBL" id="PQB08384.1"/>
    </source>
</evidence>
<evidence type="ECO:0000256" key="1">
    <source>
        <dbReference type="ARBA" id="ARBA00022490"/>
    </source>
</evidence>
<evidence type="ECO:0000259" key="4">
    <source>
        <dbReference type="Pfam" id="PF02576"/>
    </source>
</evidence>
<comment type="caution">
    <text evidence="5">The sequence shown here is derived from an EMBL/GenBank/DDBJ whole genome shotgun (WGS) entry which is preliminary data.</text>
</comment>
<organism evidence="5 6">
    <name type="scientific">Polaribacter filamentus</name>
    <dbReference type="NCBI Taxonomy" id="53483"/>
    <lineage>
        <taxon>Bacteria</taxon>
        <taxon>Pseudomonadati</taxon>
        <taxon>Bacteroidota</taxon>
        <taxon>Flavobacteriia</taxon>
        <taxon>Flavobacteriales</taxon>
        <taxon>Flavobacteriaceae</taxon>
    </lineage>
</organism>
<evidence type="ECO:0000256" key="2">
    <source>
        <dbReference type="ARBA" id="ARBA00022517"/>
    </source>
</evidence>
<comment type="function">
    <text evidence="3">Required for maturation of 30S ribosomal subunits.</text>
</comment>
<dbReference type="CDD" id="cd01734">
    <property type="entry name" value="YlxS_C"/>
    <property type="match status" value="1"/>
</dbReference>
<dbReference type="EMBL" id="MQUA01000013">
    <property type="protein sequence ID" value="PQB08384.1"/>
    <property type="molecule type" value="Genomic_DNA"/>
</dbReference>
<keyword evidence="2 3" id="KW-0690">Ribosome biogenesis</keyword>
<comment type="subcellular location">
    <subcellularLocation>
        <location evidence="3">Cytoplasm</location>
    </subcellularLocation>
</comment>
<dbReference type="OrthoDB" id="9789702at2"/>
<dbReference type="Pfam" id="PF02576">
    <property type="entry name" value="RimP_N"/>
    <property type="match status" value="1"/>
</dbReference>
<protein>
    <recommendedName>
        <fullName evidence="3">Ribosome maturation factor RimP</fullName>
    </recommendedName>
</protein>
<evidence type="ECO:0000256" key="3">
    <source>
        <dbReference type="HAMAP-Rule" id="MF_01077"/>
    </source>
</evidence>
<proteinExistence type="inferred from homology"/>
<gene>
    <name evidence="3" type="primary">rimP</name>
    <name evidence="5" type="ORF">BST83_15560</name>
</gene>
<keyword evidence="6" id="KW-1185">Reference proteome</keyword>
<evidence type="ECO:0000313" key="6">
    <source>
        <dbReference type="Proteomes" id="UP000239522"/>
    </source>
</evidence>
<dbReference type="InterPro" id="IPR035956">
    <property type="entry name" value="RimP_N_sf"/>
</dbReference>
<comment type="similarity">
    <text evidence="3">Belongs to the RimP family.</text>
</comment>
<dbReference type="PANTHER" id="PTHR33867">
    <property type="entry name" value="RIBOSOME MATURATION FACTOR RIMP"/>
    <property type="match status" value="1"/>
</dbReference>
<dbReference type="SUPFAM" id="SSF75420">
    <property type="entry name" value="YhbC-like, N-terminal domain"/>
    <property type="match status" value="1"/>
</dbReference>
<accession>A0A2S7L0E4</accession>
<sequence>MDQKQIKDLIDEALALNESLYLVEVSISTNNKIQIVIDGDNGVPLSECIRISRTVDSSLDRETEDFSLEVSTPDIAHPLKLKRQYIKNINRILKVKTADEEIEGTLQEADDEKIVLTWKAREAKALGKGKVTVQKTVTIEYNDIKEARVKILF</sequence>
<dbReference type="Gene3D" id="3.30.300.70">
    <property type="entry name" value="RimP-like superfamily, N-terminal"/>
    <property type="match status" value="1"/>
</dbReference>
<keyword evidence="1 3" id="KW-0963">Cytoplasm</keyword>
<dbReference type="InterPro" id="IPR028998">
    <property type="entry name" value="RimP_C"/>
</dbReference>
<dbReference type="GO" id="GO:0000028">
    <property type="term" value="P:ribosomal small subunit assembly"/>
    <property type="evidence" value="ECO:0007669"/>
    <property type="project" value="TreeGrafter"/>
</dbReference>